<dbReference type="InterPro" id="IPR056179">
    <property type="entry name" value="DHQS_C"/>
</dbReference>
<dbReference type="EMBL" id="ACXX02000001">
    <property type="protein sequence ID" value="EGD49413.1"/>
    <property type="molecule type" value="Genomic_DNA"/>
</dbReference>
<proteinExistence type="predicted"/>
<keyword evidence="10" id="KW-1185">Reference proteome</keyword>
<dbReference type="STRING" id="588581.Cpap_3846"/>
<dbReference type="GO" id="GO:0009073">
    <property type="term" value="P:aromatic amino acid family biosynthetic process"/>
    <property type="evidence" value="ECO:0007669"/>
    <property type="project" value="InterPro"/>
</dbReference>
<evidence type="ECO:0000256" key="4">
    <source>
        <dbReference type="ARBA" id="ARBA00023027"/>
    </source>
</evidence>
<dbReference type="PANTHER" id="PTHR43622">
    <property type="entry name" value="3-DEHYDROQUINATE SYNTHASE"/>
    <property type="match status" value="1"/>
</dbReference>
<dbReference type="AlphaFoldDB" id="F1T7G5"/>
<evidence type="ECO:0000259" key="7">
    <source>
        <dbReference type="Pfam" id="PF01761"/>
    </source>
</evidence>
<evidence type="ECO:0000256" key="3">
    <source>
        <dbReference type="ARBA" id="ARBA00022723"/>
    </source>
</evidence>
<dbReference type="PANTHER" id="PTHR43622:SF1">
    <property type="entry name" value="3-DEHYDROQUINATE SYNTHASE"/>
    <property type="match status" value="1"/>
</dbReference>
<dbReference type="RefSeq" id="WP_004616077.1">
    <property type="nucleotide sequence ID" value="NZ_ACXX02000001.1"/>
</dbReference>
<comment type="cofactor">
    <cofactor evidence="2">
        <name>Co(2+)</name>
        <dbReference type="ChEBI" id="CHEBI:48828"/>
    </cofactor>
</comment>
<keyword evidence="3" id="KW-0479">Metal-binding</keyword>
<dbReference type="eggNOG" id="COG0337">
    <property type="taxonomic scope" value="Bacteria"/>
</dbReference>
<name>F1T7G5_9FIRM</name>
<dbReference type="InterPro" id="IPR030960">
    <property type="entry name" value="DHQS/DOIS_N"/>
</dbReference>
<evidence type="ECO:0000256" key="6">
    <source>
        <dbReference type="ARBA" id="ARBA00023285"/>
    </source>
</evidence>
<organism evidence="9 10">
    <name type="scientific">Ruminiclostridium papyrosolvens DSM 2782</name>
    <dbReference type="NCBI Taxonomy" id="588581"/>
    <lineage>
        <taxon>Bacteria</taxon>
        <taxon>Bacillati</taxon>
        <taxon>Bacillota</taxon>
        <taxon>Clostridia</taxon>
        <taxon>Eubacteriales</taxon>
        <taxon>Oscillospiraceae</taxon>
        <taxon>Ruminiclostridium</taxon>
    </lineage>
</organism>
<evidence type="ECO:0000259" key="8">
    <source>
        <dbReference type="Pfam" id="PF24621"/>
    </source>
</evidence>
<keyword evidence="6" id="KW-0170">Cobalt</keyword>
<comment type="cofactor">
    <cofactor evidence="1">
        <name>NAD(+)</name>
        <dbReference type="ChEBI" id="CHEBI:57540"/>
    </cofactor>
</comment>
<sequence>MKNAYAENSCSTFDIQFGDKSFKYYLYNDFENITERLSDLEDIDSFVILSDKNIGGIYGQDIVKRIRKNYRCELIIFECTEKTKNLTVLQEMIEKVISLKATRRTCIIGLGGGICGNMAGMVAALLFRGIKFIHIPTSLMAISDSVLSLKQAINSDYGKNLIGVFHTPEMVITSTEFLKTLPKKEIISGLCETIKNVLTILPENIERLSDILNADCSYTGGNYRYFIEMSVKAKTQVMKNDAYEKKGALILEYGHTIGHAIELAGGGIVTHGEAVGLGMLCAAEISHMLGHLPDKDIKIHRTLLEKAGAPTAIDGKINADTILSILKYDNKRGYTAVEEGTVQMVLLDRVGKTFNHSILTAVPMELVMQAINRMYMK</sequence>
<dbReference type="OrthoDB" id="9806583at2"/>
<protein>
    <submittedName>
        <fullName evidence="9">3-dehydroquinate synthase</fullName>
        <ecNumber evidence="9">4.2.3.4</ecNumber>
    </submittedName>
</protein>
<evidence type="ECO:0000256" key="2">
    <source>
        <dbReference type="ARBA" id="ARBA00001941"/>
    </source>
</evidence>
<dbReference type="EC" id="4.2.3.4" evidence="9"/>
<evidence type="ECO:0000313" key="10">
    <source>
        <dbReference type="Proteomes" id="UP000003860"/>
    </source>
</evidence>
<dbReference type="Pfam" id="PF24621">
    <property type="entry name" value="DHQS_C"/>
    <property type="match status" value="1"/>
</dbReference>
<dbReference type="SUPFAM" id="SSF56796">
    <property type="entry name" value="Dehydroquinate synthase-like"/>
    <property type="match status" value="1"/>
</dbReference>
<keyword evidence="4" id="KW-0520">NAD</keyword>
<evidence type="ECO:0000256" key="1">
    <source>
        <dbReference type="ARBA" id="ARBA00001911"/>
    </source>
</evidence>
<comment type="caution">
    <text evidence="9">The sequence shown here is derived from an EMBL/GenBank/DDBJ whole genome shotgun (WGS) entry which is preliminary data.</text>
</comment>
<dbReference type="GO" id="GO:0003856">
    <property type="term" value="F:3-dehydroquinate synthase activity"/>
    <property type="evidence" value="ECO:0007669"/>
    <property type="project" value="UniProtKB-EC"/>
</dbReference>
<feature type="domain" description="3-dehydroquinate synthase N-terminal" evidence="7">
    <location>
        <begin position="76"/>
        <end position="187"/>
    </location>
</feature>
<dbReference type="Proteomes" id="UP000003860">
    <property type="component" value="Unassembled WGS sequence"/>
</dbReference>
<keyword evidence="5 9" id="KW-0456">Lyase</keyword>
<accession>F1T7G5</accession>
<dbReference type="Gene3D" id="3.40.50.1970">
    <property type="match status" value="1"/>
</dbReference>
<dbReference type="PIRSF" id="PIRSF001455">
    <property type="entry name" value="DHQ_synth"/>
    <property type="match status" value="1"/>
</dbReference>
<reference evidence="9" key="1">
    <citation type="submission" date="2009-07" db="EMBL/GenBank/DDBJ databases">
        <authorList>
            <consortium name="US DOE Joint Genome Institute (JGI-PGF)"/>
            <person name="Lucas S."/>
            <person name="Copeland A."/>
            <person name="Lapidus A."/>
            <person name="Glavina del Rio T."/>
            <person name="Tice H."/>
            <person name="Bruce D."/>
            <person name="Goodwin L."/>
            <person name="Pitluck S."/>
            <person name="Larimer F."/>
            <person name="Land M.L."/>
            <person name="Mouttaki H."/>
            <person name="He Z."/>
            <person name="Zhou J."/>
            <person name="Hemme C.L."/>
        </authorList>
    </citation>
    <scope>NUCLEOTIDE SEQUENCE [LARGE SCALE GENOMIC DNA]</scope>
    <source>
        <strain evidence="9">DSM 2782</strain>
    </source>
</reference>
<dbReference type="Gene3D" id="1.20.1090.10">
    <property type="entry name" value="Dehydroquinate synthase-like - alpha domain"/>
    <property type="match status" value="1"/>
</dbReference>
<gene>
    <name evidence="9" type="ORF">Cpap_3846</name>
</gene>
<feature type="domain" description="3-dehydroquinate synthase C-terminal" evidence="8">
    <location>
        <begin position="189"/>
        <end position="331"/>
    </location>
</feature>
<dbReference type="CDD" id="cd08197">
    <property type="entry name" value="DOIS"/>
    <property type="match status" value="1"/>
</dbReference>
<dbReference type="GO" id="GO:0046872">
    <property type="term" value="F:metal ion binding"/>
    <property type="evidence" value="ECO:0007669"/>
    <property type="project" value="UniProtKB-KW"/>
</dbReference>
<dbReference type="InterPro" id="IPR050071">
    <property type="entry name" value="Dehydroquinate_synthase"/>
</dbReference>
<dbReference type="InterPro" id="IPR030963">
    <property type="entry name" value="DHQ_synth_fam"/>
</dbReference>
<evidence type="ECO:0000313" key="9">
    <source>
        <dbReference type="EMBL" id="EGD49413.1"/>
    </source>
</evidence>
<evidence type="ECO:0000256" key="5">
    <source>
        <dbReference type="ARBA" id="ARBA00023239"/>
    </source>
</evidence>
<dbReference type="Pfam" id="PF01761">
    <property type="entry name" value="DHQ_synthase"/>
    <property type="match status" value="1"/>
</dbReference>
<reference evidence="9" key="2">
    <citation type="submission" date="2011-01" db="EMBL/GenBank/DDBJ databases">
        <title>The Non-contiguous Finished genome of Clostridium papyrosolvens.</title>
        <authorList>
            <person name="Lucas S."/>
            <person name="Copeland A."/>
            <person name="Lapidus A."/>
            <person name="Cheng J.-F."/>
            <person name="Goodwin L."/>
            <person name="Pitluck S."/>
            <person name="Misra M."/>
            <person name="Chertkov O."/>
            <person name="Detter J.C."/>
            <person name="Han C."/>
            <person name="Tapia R."/>
            <person name="Land M."/>
            <person name="Hauser L."/>
            <person name="Kyrpides N."/>
            <person name="Ivanova N."/>
            <person name="Pagani I."/>
            <person name="Mouttaki H."/>
            <person name="He Z."/>
            <person name="Zhou J."/>
            <person name="Hemme C.L."/>
            <person name="Woyke T."/>
        </authorList>
    </citation>
    <scope>NUCLEOTIDE SEQUENCE [LARGE SCALE GENOMIC DNA]</scope>
    <source>
        <strain evidence="9">DSM 2782</strain>
    </source>
</reference>